<proteinExistence type="inferred from homology"/>
<evidence type="ECO:0000256" key="2">
    <source>
        <dbReference type="ARBA" id="ARBA00022679"/>
    </source>
</evidence>
<comment type="similarity">
    <text evidence="1">Belongs to the plant acyltransferase family.</text>
</comment>
<dbReference type="OMA" id="LESNRYM"/>
<dbReference type="Gene3D" id="3.30.559.10">
    <property type="entry name" value="Chloramphenicol acetyltransferase-like domain"/>
    <property type="match status" value="1"/>
</dbReference>
<dbReference type="PANTHER" id="PTHR31623:SF17">
    <property type="entry name" value="F21J9.9"/>
    <property type="match status" value="1"/>
</dbReference>
<name>A0A2P6Q8X0_ROSCH</name>
<reference evidence="4 5" key="1">
    <citation type="journal article" date="2018" name="Nat. Genet.">
        <title>The Rosa genome provides new insights in the design of modern roses.</title>
        <authorList>
            <person name="Bendahmane M."/>
        </authorList>
    </citation>
    <scope>NUCLEOTIDE SEQUENCE [LARGE SCALE GENOMIC DNA]</scope>
    <source>
        <strain evidence="5">cv. Old Blush</strain>
    </source>
</reference>
<organism evidence="4 5">
    <name type="scientific">Rosa chinensis</name>
    <name type="common">China rose</name>
    <dbReference type="NCBI Taxonomy" id="74649"/>
    <lineage>
        <taxon>Eukaryota</taxon>
        <taxon>Viridiplantae</taxon>
        <taxon>Streptophyta</taxon>
        <taxon>Embryophyta</taxon>
        <taxon>Tracheophyta</taxon>
        <taxon>Spermatophyta</taxon>
        <taxon>Magnoliopsida</taxon>
        <taxon>eudicotyledons</taxon>
        <taxon>Gunneridae</taxon>
        <taxon>Pentapetalae</taxon>
        <taxon>rosids</taxon>
        <taxon>fabids</taxon>
        <taxon>Rosales</taxon>
        <taxon>Rosaceae</taxon>
        <taxon>Rosoideae</taxon>
        <taxon>Rosoideae incertae sedis</taxon>
        <taxon>Rosa</taxon>
    </lineage>
</organism>
<dbReference type="STRING" id="74649.A0A2P6Q8X0"/>
<sequence length="83" mass="9570">MIYIECYYSTSWCRFPFYEANFGWGKPLMSIPATEELKNLITLTDISYGDGIEVRLTLKEEDMAIFDNNEELLAYASLNPSVI</sequence>
<dbReference type="InterPro" id="IPR023213">
    <property type="entry name" value="CAT-like_dom_sf"/>
</dbReference>
<dbReference type="Pfam" id="PF02458">
    <property type="entry name" value="Transferase"/>
    <property type="match status" value="1"/>
</dbReference>
<protein>
    <submittedName>
        <fullName evidence="4">Putative deacetylvindoline O-acetyltransferase</fullName>
        <ecNumber evidence="4">2.3.1.107</ecNumber>
    </submittedName>
</protein>
<keyword evidence="3 4" id="KW-0012">Acyltransferase</keyword>
<accession>A0A2P6Q8X0</accession>
<dbReference type="PANTHER" id="PTHR31623">
    <property type="entry name" value="F21J9.9"/>
    <property type="match status" value="1"/>
</dbReference>
<dbReference type="GO" id="GO:0047162">
    <property type="term" value="F:17-O-deacetylvindoline O-acetyltransferase activity"/>
    <property type="evidence" value="ECO:0007669"/>
    <property type="project" value="UniProtKB-EC"/>
</dbReference>
<dbReference type="Proteomes" id="UP000238479">
    <property type="component" value="Chromosome 5"/>
</dbReference>
<keyword evidence="5" id="KW-1185">Reference proteome</keyword>
<evidence type="ECO:0000256" key="3">
    <source>
        <dbReference type="ARBA" id="ARBA00023315"/>
    </source>
</evidence>
<dbReference type="EC" id="2.3.1.107" evidence="4"/>
<evidence type="ECO:0000256" key="1">
    <source>
        <dbReference type="ARBA" id="ARBA00009861"/>
    </source>
</evidence>
<dbReference type="EMBL" id="PDCK01000043">
    <property type="protein sequence ID" value="PRQ30632.1"/>
    <property type="molecule type" value="Genomic_DNA"/>
</dbReference>
<gene>
    <name evidence="4" type="ORF">RchiOBHm_Chr5g0026741</name>
</gene>
<comment type="caution">
    <text evidence="4">The sequence shown here is derived from an EMBL/GenBank/DDBJ whole genome shotgun (WGS) entry which is preliminary data.</text>
</comment>
<evidence type="ECO:0000313" key="4">
    <source>
        <dbReference type="EMBL" id="PRQ30632.1"/>
    </source>
</evidence>
<dbReference type="Gramene" id="PRQ30632">
    <property type="protein sequence ID" value="PRQ30632"/>
    <property type="gene ID" value="RchiOBHm_Chr5g0026741"/>
</dbReference>
<dbReference type="AlphaFoldDB" id="A0A2P6Q8X0"/>
<evidence type="ECO:0000313" key="5">
    <source>
        <dbReference type="Proteomes" id="UP000238479"/>
    </source>
</evidence>
<keyword evidence="2 4" id="KW-0808">Transferase</keyword>